<dbReference type="Pfam" id="PF00400">
    <property type="entry name" value="WD40"/>
    <property type="match status" value="1"/>
</dbReference>
<comment type="subcellular location">
    <subcellularLocation>
        <location evidence="2">Nucleus</location>
    </subcellularLocation>
</comment>
<dbReference type="Proteomes" id="UP000838763">
    <property type="component" value="Unassembled WGS sequence"/>
</dbReference>
<keyword evidence="4" id="KW-1185">Reference proteome</keyword>
<comment type="function">
    <text evidence="2">Involved in pre-mRNA splicing and required for cell cycle progression at G2/M.</text>
</comment>
<gene>
    <name evidence="3" type="ORF">PPNO1_LOCUS3657</name>
</gene>
<evidence type="ECO:0000313" key="4">
    <source>
        <dbReference type="Proteomes" id="UP000838763"/>
    </source>
</evidence>
<dbReference type="GO" id="GO:0000974">
    <property type="term" value="C:Prp19 complex"/>
    <property type="evidence" value="ECO:0007669"/>
    <property type="project" value="TreeGrafter"/>
</dbReference>
<keyword evidence="2" id="KW-0539">Nucleus</keyword>
<comment type="subunit">
    <text evidence="2">Associated with the spliceosome.</text>
</comment>
<evidence type="ECO:0000256" key="2">
    <source>
        <dbReference type="RuleBase" id="RU369036"/>
    </source>
</evidence>
<keyword evidence="2" id="KW-0508">mRNA splicing</keyword>
<keyword evidence="2" id="KW-0853">WD repeat</keyword>
<comment type="similarity">
    <text evidence="1 2">Belongs to the WD repeat PRL1/PRL2 family.</text>
</comment>
<dbReference type="InterPro" id="IPR045241">
    <property type="entry name" value="Prp46/PLRG1-like"/>
</dbReference>
<proteinExistence type="inferred from homology"/>
<comment type="caution">
    <text evidence="3">The sequence shown here is derived from an EMBL/GenBank/DDBJ whole genome shotgun (WGS) entry which is preliminary data.</text>
</comment>
<dbReference type="OrthoDB" id="10256122at2759"/>
<dbReference type="InterPro" id="IPR015943">
    <property type="entry name" value="WD40/YVTN_repeat-like_dom_sf"/>
</dbReference>
<dbReference type="GO" id="GO:0071013">
    <property type="term" value="C:catalytic step 2 spliceosome"/>
    <property type="evidence" value="ECO:0007669"/>
    <property type="project" value="TreeGrafter"/>
</dbReference>
<dbReference type="GO" id="GO:0000398">
    <property type="term" value="P:mRNA splicing, via spliceosome"/>
    <property type="evidence" value="ECO:0007669"/>
    <property type="project" value="UniProtKB-UniRule"/>
</dbReference>
<dbReference type="Gene3D" id="2.130.10.10">
    <property type="entry name" value="YVTN repeat-like/Quinoprotein amine dehydrogenase"/>
    <property type="match status" value="1"/>
</dbReference>
<keyword evidence="2" id="KW-0747">Spliceosome</keyword>
<organism evidence="3 4">
    <name type="scientific">Parascedosporium putredinis</name>
    <dbReference type="NCBI Taxonomy" id="1442378"/>
    <lineage>
        <taxon>Eukaryota</taxon>
        <taxon>Fungi</taxon>
        <taxon>Dikarya</taxon>
        <taxon>Ascomycota</taxon>
        <taxon>Pezizomycotina</taxon>
        <taxon>Sordariomycetes</taxon>
        <taxon>Hypocreomycetidae</taxon>
        <taxon>Microascales</taxon>
        <taxon>Microascaceae</taxon>
        <taxon>Parascedosporium</taxon>
    </lineage>
</organism>
<accession>A0A9P1GZS4</accession>
<keyword evidence="2" id="KW-0507">mRNA processing</keyword>
<dbReference type="PANTHER" id="PTHR19923">
    <property type="entry name" value="WD40 REPEAT PROTEINPRL1/PRL2-RELATED"/>
    <property type="match status" value="1"/>
</dbReference>
<name>A0A9P1GZS4_9PEZI</name>
<protein>
    <recommendedName>
        <fullName evidence="2">Pre-mRNA-splicing factor PRP46</fullName>
    </recommendedName>
    <alternativeName>
        <fullName evidence="2">Pre-mRNA-processing protein 46</fullName>
    </alternativeName>
</protein>
<dbReference type="AlphaFoldDB" id="A0A9P1GZS4"/>
<dbReference type="PANTHER" id="PTHR19923:SF0">
    <property type="entry name" value="PLEIOTROPIC REGULATOR 1"/>
    <property type="match status" value="1"/>
</dbReference>
<dbReference type="EMBL" id="CALLCH030000009">
    <property type="protein sequence ID" value="CAI4213913.1"/>
    <property type="molecule type" value="Genomic_DNA"/>
</dbReference>
<reference evidence="3" key="1">
    <citation type="submission" date="2022-11" db="EMBL/GenBank/DDBJ databases">
        <authorList>
            <person name="Scott C."/>
            <person name="Bruce N."/>
        </authorList>
    </citation>
    <scope>NUCLEOTIDE SEQUENCE</scope>
</reference>
<keyword evidence="2" id="KW-0677">Repeat</keyword>
<dbReference type="InterPro" id="IPR036322">
    <property type="entry name" value="WD40_repeat_dom_sf"/>
</dbReference>
<evidence type="ECO:0000313" key="3">
    <source>
        <dbReference type="EMBL" id="CAI4213913.1"/>
    </source>
</evidence>
<dbReference type="SUPFAM" id="SSF50978">
    <property type="entry name" value="WD40 repeat-like"/>
    <property type="match status" value="1"/>
</dbReference>
<dbReference type="InterPro" id="IPR001680">
    <property type="entry name" value="WD40_rpt"/>
</dbReference>
<sequence length="190" mass="20840">MGVLTHHKKGVRALALHPTEFTFASASTGSIKQWKCPEGAFMQNFEGQNTIINTLCVNADNVLFSGGKQVVNAGRICNVTHNSRYRDNGSMSFWDWKSGHQFQSLGTTAQPGSLDAEGGIMSATTIRLGDFYSPPTNIEGPPGIATNSGYFSAGKLYSIRVNNSSWNTFKTRLDDLYKLLVSVPRKRDSR</sequence>
<evidence type="ECO:0000256" key="1">
    <source>
        <dbReference type="ARBA" id="ARBA00025726"/>
    </source>
</evidence>
<dbReference type="GO" id="GO:0071011">
    <property type="term" value="C:precatalytic spliceosome"/>
    <property type="evidence" value="ECO:0007669"/>
    <property type="project" value="TreeGrafter"/>
</dbReference>